<evidence type="ECO:0000313" key="3">
    <source>
        <dbReference type="Proteomes" id="UP000887013"/>
    </source>
</evidence>
<organism evidence="2 3">
    <name type="scientific">Nephila pilipes</name>
    <name type="common">Giant wood spider</name>
    <name type="synonym">Nephila maculata</name>
    <dbReference type="NCBI Taxonomy" id="299642"/>
    <lineage>
        <taxon>Eukaryota</taxon>
        <taxon>Metazoa</taxon>
        <taxon>Ecdysozoa</taxon>
        <taxon>Arthropoda</taxon>
        <taxon>Chelicerata</taxon>
        <taxon>Arachnida</taxon>
        <taxon>Araneae</taxon>
        <taxon>Araneomorphae</taxon>
        <taxon>Entelegynae</taxon>
        <taxon>Araneoidea</taxon>
        <taxon>Nephilidae</taxon>
        <taxon>Nephila</taxon>
    </lineage>
</organism>
<reference evidence="2" key="1">
    <citation type="submission" date="2020-08" db="EMBL/GenBank/DDBJ databases">
        <title>Multicomponent nature underlies the extraordinary mechanical properties of spider dragline silk.</title>
        <authorList>
            <person name="Kono N."/>
            <person name="Nakamura H."/>
            <person name="Mori M."/>
            <person name="Yoshida Y."/>
            <person name="Ohtoshi R."/>
            <person name="Malay A.D."/>
            <person name="Moran D.A.P."/>
            <person name="Tomita M."/>
            <person name="Numata K."/>
            <person name="Arakawa K."/>
        </authorList>
    </citation>
    <scope>NUCLEOTIDE SEQUENCE</scope>
</reference>
<evidence type="ECO:0000256" key="1">
    <source>
        <dbReference type="SAM" id="MobiDB-lite"/>
    </source>
</evidence>
<dbReference type="Proteomes" id="UP000887013">
    <property type="component" value="Unassembled WGS sequence"/>
</dbReference>
<comment type="caution">
    <text evidence="2">The sequence shown here is derived from an EMBL/GenBank/DDBJ whole genome shotgun (WGS) entry which is preliminary data.</text>
</comment>
<evidence type="ECO:0000313" key="2">
    <source>
        <dbReference type="EMBL" id="GFS76727.1"/>
    </source>
</evidence>
<keyword evidence="3" id="KW-1185">Reference proteome</keyword>
<protein>
    <submittedName>
        <fullName evidence="2">Uncharacterized protein</fullName>
    </submittedName>
</protein>
<dbReference type="EMBL" id="BMAW01002038">
    <property type="protein sequence ID" value="GFS76727.1"/>
    <property type="molecule type" value="Genomic_DNA"/>
</dbReference>
<dbReference type="AlphaFoldDB" id="A0A8X6T3A6"/>
<dbReference type="OrthoDB" id="424490at2759"/>
<proteinExistence type="predicted"/>
<gene>
    <name evidence="2" type="ORF">NPIL_654821</name>
</gene>
<sequence length="136" mass="15461">MKLRSKDIHDGAVWTCRNRIDKKQCGSQKSIRFESWFSSSKLTNGAATRQPTRRQPPPAKRTSKALLTDNGLTGCSWTVKLDNEIREEGESFDFDCDSCSSFFLLLEFNIDVSGHRCLAVDIASLFYALFHLNLQH</sequence>
<feature type="region of interest" description="Disordered" evidence="1">
    <location>
        <begin position="42"/>
        <end position="63"/>
    </location>
</feature>
<name>A0A8X6T3A6_NEPPI</name>
<accession>A0A8X6T3A6</accession>